<dbReference type="PANTHER" id="PTHR23513:SF17">
    <property type="entry name" value="MEMBRANE PROTEIN"/>
    <property type="match status" value="1"/>
</dbReference>
<dbReference type="SUPFAM" id="SSF103473">
    <property type="entry name" value="MFS general substrate transporter"/>
    <property type="match status" value="1"/>
</dbReference>
<proteinExistence type="predicted"/>
<name>A0A6J7MLE8_9ZZZZ</name>
<feature type="transmembrane region" description="Helical" evidence="6">
    <location>
        <begin position="148"/>
        <end position="167"/>
    </location>
</feature>
<evidence type="ECO:0000313" key="8">
    <source>
        <dbReference type="EMBL" id="CAB4980818.1"/>
    </source>
</evidence>
<protein>
    <submittedName>
        <fullName evidence="8">Unannotated protein</fullName>
    </submittedName>
</protein>
<evidence type="ECO:0000256" key="5">
    <source>
        <dbReference type="ARBA" id="ARBA00023136"/>
    </source>
</evidence>
<evidence type="ECO:0000256" key="6">
    <source>
        <dbReference type="SAM" id="Phobius"/>
    </source>
</evidence>
<dbReference type="Gene3D" id="1.20.1250.20">
    <property type="entry name" value="MFS general substrate transporter like domains"/>
    <property type="match status" value="1"/>
</dbReference>
<feature type="transmembrane region" description="Helical" evidence="6">
    <location>
        <begin position="243"/>
        <end position="263"/>
    </location>
</feature>
<keyword evidence="5 6" id="KW-0472">Membrane</keyword>
<evidence type="ECO:0000256" key="1">
    <source>
        <dbReference type="ARBA" id="ARBA00004651"/>
    </source>
</evidence>
<dbReference type="PANTHER" id="PTHR23513">
    <property type="entry name" value="INTEGRAL MEMBRANE EFFLUX PROTEIN-RELATED"/>
    <property type="match status" value="1"/>
</dbReference>
<feature type="transmembrane region" description="Helical" evidence="6">
    <location>
        <begin position="311"/>
        <end position="329"/>
    </location>
</feature>
<reference evidence="8" key="1">
    <citation type="submission" date="2020-05" db="EMBL/GenBank/DDBJ databases">
        <authorList>
            <person name="Chiriac C."/>
            <person name="Salcher M."/>
            <person name="Ghai R."/>
            <person name="Kavagutti S V."/>
        </authorList>
    </citation>
    <scope>NUCLEOTIDE SEQUENCE</scope>
</reference>
<keyword evidence="3 6" id="KW-0812">Transmembrane</keyword>
<dbReference type="InterPro" id="IPR011701">
    <property type="entry name" value="MFS"/>
</dbReference>
<dbReference type="EMBL" id="CAFBPP010000008">
    <property type="protein sequence ID" value="CAB5012907.1"/>
    <property type="molecule type" value="Genomic_DNA"/>
</dbReference>
<keyword evidence="2" id="KW-1003">Cell membrane</keyword>
<keyword evidence="4 6" id="KW-1133">Transmembrane helix</keyword>
<feature type="transmembrane region" description="Helical" evidence="6">
    <location>
        <begin position="397"/>
        <end position="417"/>
    </location>
</feature>
<comment type="subcellular location">
    <subcellularLocation>
        <location evidence="1">Cell membrane</location>
        <topology evidence="1">Multi-pass membrane protein</topology>
    </subcellularLocation>
</comment>
<feature type="transmembrane region" description="Helical" evidence="6">
    <location>
        <begin position="50"/>
        <end position="71"/>
    </location>
</feature>
<gene>
    <name evidence="7" type="ORF">UFOPK3587_00356</name>
    <name evidence="8" type="ORF">UFOPK3984_00379</name>
    <name evidence="9" type="ORF">UFOPK4114_00359</name>
</gene>
<feature type="transmembrane region" description="Helical" evidence="6">
    <location>
        <begin position="369"/>
        <end position="391"/>
    </location>
</feature>
<dbReference type="EMBL" id="CAFBMN010000009">
    <property type="protein sequence ID" value="CAB4898857.1"/>
    <property type="molecule type" value="Genomic_DNA"/>
</dbReference>
<feature type="transmembrane region" description="Helical" evidence="6">
    <location>
        <begin position="182"/>
        <end position="200"/>
    </location>
</feature>
<evidence type="ECO:0000256" key="2">
    <source>
        <dbReference type="ARBA" id="ARBA00022475"/>
    </source>
</evidence>
<organism evidence="8">
    <name type="scientific">freshwater metagenome</name>
    <dbReference type="NCBI Taxonomy" id="449393"/>
    <lineage>
        <taxon>unclassified sequences</taxon>
        <taxon>metagenomes</taxon>
        <taxon>ecological metagenomes</taxon>
    </lineage>
</organism>
<evidence type="ECO:0000313" key="9">
    <source>
        <dbReference type="EMBL" id="CAB5012907.1"/>
    </source>
</evidence>
<feature type="transmembrane region" description="Helical" evidence="6">
    <location>
        <begin position="83"/>
        <end position="105"/>
    </location>
</feature>
<dbReference type="AlphaFoldDB" id="A0A6J7MLE8"/>
<dbReference type="EMBL" id="CAFBOP010000008">
    <property type="protein sequence ID" value="CAB4980818.1"/>
    <property type="molecule type" value="Genomic_DNA"/>
</dbReference>
<dbReference type="CDD" id="cd06173">
    <property type="entry name" value="MFS_MefA_like"/>
    <property type="match status" value="1"/>
</dbReference>
<dbReference type="GO" id="GO:0005886">
    <property type="term" value="C:plasma membrane"/>
    <property type="evidence" value="ECO:0007669"/>
    <property type="project" value="UniProtKB-SubCell"/>
</dbReference>
<dbReference type="GO" id="GO:0022857">
    <property type="term" value="F:transmembrane transporter activity"/>
    <property type="evidence" value="ECO:0007669"/>
    <property type="project" value="InterPro"/>
</dbReference>
<sequence>MQSLNFLGLLRHPRLSRLFAARWIGQATDGIFQSALASFVLFSPERQTNALNAALAFTVVLLPYSIVGPFIGTVLDRVSRQRAIFFSNFIRGLDLLLISFLIFQGKTGVELTIAVLFAFGINRLILAGLSAGLPLLTDQPSLISANAMAVTGGSILVVLGGGLGFGIRKVFESVSNANHSDAAIILVASVGYFLASIFTLRLNKYEIGPLEHEKKAPSLTQGFTEMREGFSFLNRHTDALRGIFATAVQRGALTALLLLALLLERNTFHSPNNPDAGLSGLALALSIAGIGITCGALIAPFGVARLGRHRWIRLMILLNTLPPIILVFVQQPIPLYIVAFLGSFFGQSLKVTNDALVQSKIDDYFRGRVFAVYDVVVNGAIVSGALIAALILPASGISVLLPLMVSAFSLLIGVRVLRKSKFNFVS</sequence>
<feature type="transmembrane region" description="Helical" evidence="6">
    <location>
        <begin position="283"/>
        <end position="304"/>
    </location>
</feature>
<feature type="transmembrane region" description="Helical" evidence="6">
    <location>
        <begin position="335"/>
        <end position="357"/>
    </location>
</feature>
<evidence type="ECO:0000256" key="3">
    <source>
        <dbReference type="ARBA" id="ARBA00022692"/>
    </source>
</evidence>
<evidence type="ECO:0000256" key="4">
    <source>
        <dbReference type="ARBA" id="ARBA00022989"/>
    </source>
</evidence>
<dbReference type="Pfam" id="PF07690">
    <property type="entry name" value="MFS_1"/>
    <property type="match status" value="1"/>
</dbReference>
<evidence type="ECO:0000313" key="7">
    <source>
        <dbReference type="EMBL" id="CAB4898857.1"/>
    </source>
</evidence>
<dbReference type="InterPro" id="IPR036259">
    <property type="entry name" value="MFS_trans_sf"/>
</dbReference>
<accession>A0A6J7MLE8</accession>
<feature type="transmembrane region" description="Helical" evidence="6">
    <location>
        <begin position="111"/>
        <end position="136"/>
    </location>
</feature>